<proteinExistence type="predicted"/>
<feature type="compositionally biased region" description="Basic and acidic residues" evidence="1">
    <location>
        <begin position="208"/>
        <end position="217"/>
    </location>
</feature>
<evidence type="ECO:0000313" key="2">
    <source>
        <dbReference type="EMBL" id="EPY18036.1"/>
    </source>
</evidence>
<accession>S9UU20</accession>
<comment type="caution">
    <text evidence="2">The sequence shown here is derived from an EMBL/GenBank/DDBJ whole genome shotgun (WGS) entry which is preliminary data.</text>
</comment>
<name>S9UU20_9TRYP</name>
<keyword evidence="3" id="KW-1185">Reference proteome</keyword>
<dbReference type="Proteomes" id="UP000015354">
    <property type="component" value="Unassembled WGS sequence"/>
</dbReference>
<feature type="region of interest" description="Disordered" evidence="1">
    <location>
        <begin position="63"/>
        <end position="230"/>
    </location>
</feature>
<dbReference type="EMBL" id="ATMH01010156">
    <property type="protein sequence ID" value="EPY18036.1"/>
    <property type="molecule type" value="Genomic_DNA"/>
</dbReference>
<dbReference type="AlphaFoldDB" id="S9UU20"/>
<evidence type="ECO:0000313" key="3">
    <source>
        <dbReference type="Proteomes" id="UP000015354"/>
    </source>
</evidence>
<sequence>MSSRQRFSCCSSGDVACGVAALAVSKKAAAHGATRSCPVECGSLPPCTERFKHFEGRVWEDAPAGRQRQHQTHPNVPSHGTCENGLSSSSGTSDPSATSPPRGGPQQRPTVPQQGLEEAAPARPVPSRQKTLALPDGGAGEVPPAPADAHPAHRDQREGTAGPNPLARRPEGPQCLAEERPGATALGRNSRGSRTYLSHTDPCGTPGRDSDTGERHTFTPNRGTTKRHPHHLCRTQKAAVRGDSHPDKLSSARRERLVGFAETVELVQSGEGMNRPLPRQHRIIYA</sequence>
<evidence type="ECO:0000256" key="1">
    <source>
        <dbReference type="SAM" id="MobiDB-lite"/>
    </source>
</evidence>
<reference evidence="2 3" key="1">
    <citation type="journal article" date="2013" name="PLoS ONE">
        <title>Predicting the Proteins of Angomonas deanei, Strigomonas culicis and Their Respective Endosymbionts Reveals New Aspects of the Trypanosomatidae Family.</title>
        <authorList>
            <person name="Motta M.C."/>
            <person name="Martins A.C."/>
            <person name="de Souza S.S."/>
            <person name="Catta-Preta C.M."/>
            <person name="Silva R."/>
            <person name="Klein C.C."/>
            <person name="de Almeida L.G."/>
            <person name="de Lima Cunha O."/>
            <person name="Ciapina L.P."/>
            <person name="Brocchi M."/>
            <person name="Colabardini A.C."/>
            <person name="de Araujo Lima B."/>
            <person name="Machado C.R."/>
            <person name="de Almeida Soares C.M."/>
            <person name="Probst C.M."/>
            <person name="de Menezes C.B."/>
            <person name="Thompson C.E."/>
            <person name="Bartholomeu D.C."/>
            <person name="Gradia D.F."/>
            <person name="Pavoni D.P."/>
            <person name="Grisard E.C."/>
            <person name="Fantinatti-Garboggini F."/>
            <person name="Marchini F.K."/>
            <person name="Rodrigues-Luiz G.F."/>
            <person name="Wagner G."/>
            <person name="Goldman G.H."/>
            <person name="Fietto J.L."/>
            <person name="Elias M.C."/>
            <person name="Goldman M.H."/>
            <person name="Sagot M.F."/>
            <person name="Pereira M."/>
            <person name="Stoco P.H."/>
            <person name="de Mendonca-Neto R.P."/>
            <person name="Teixeira S.M."/>
            <person name="Maciel T.E."/>
            <person name="de Oliveira Mendes T.A."/>
            <person name="Urmenyi T.P."/>
            <person name="de Souza W."/>
            <person name="Schenkman S."/>
            <person name="de Vasconcelos A.T."/>
        </authorList>
    </citation>
    <scope>NUCLEOTIDE SEQUENCE [LARGE SCALE GENOMIC DNA]</scope>
</reference>
<organism evidence="2 3">
    <name type="scientific">Strigomonas culicis</name>
    <dbReference type="NCBI Taxonomy" id="28005"/>
    <lineage>
        <taxon>Eukaryota</taxon>
        <taxon>Discoba</taxon>
        <taxon>Euglenozoa</taxon>
        <taxon>Kinetoplastea</taxon>
        <taxon>Metakinetoplastina</taxon>
        <taxon>Trypanosomatida</taxon>
        <taxon>Trypanosomatidae</taxon>
        <taxon>Strigomonadinae</taxon>
        <taxon>Strigomonas</taxon>
    </lineage>
</organism>
<gene>
    <name evidence="2" type="ORF">STCU_10234</name>
</gene>
<feature type="compositionally biased region" description="Low complexity" evidence="1">
    <location>
        <begin position="87"/>
        <end position="101"/>
    </location>
</feature>
<protein>
    <submittedName>
        <fullName evidence="2">Uncharacterized protein</fullName>
    </submittedName>
</protein>